<dbReference type="EMBL" id="LMWU01000070">
    <property type="protein sequence ID" value="KUN57536.1"/>
    <property type="molecule type" value="Genomic_DNA"/>
</dbReference>
<proteinExistence type="predicted"/>
<sequence length="151" mass="16168">MKTTDEHLRRRDILRSDRGSLSLWWIMMVIPMFIMIGIAFDLGGKLRDIEHADAVAAEAARAGGQAIDPAQAITGDAVVLDTAAAAREARRYLANAGVKGTVTFDADGTTINVDVTTQRRTVFLQIIGQSTLDVEGHASAELLHGVGAPEN</sequence>
<organism evidence="3 4">
    <name type="scientific">Streptomyces canus</name>
    <dbReference type="NCBI Taxonomy" id="58343"/>
    <lineage>
        <taxon>Bacteria</taxon>
        <taxon>Bacillati</taxon>
        <taxon>Actinomycetota</taxon>
        <taxon>Actinomycetes</taxon>
        <taxon>Kitasatosporales</taxon>
        <taxon>Streptomycetaceae</taxon>
        <taxon>Streptomyces</taxon>
        <taxon>Streptomyces aurantiacus group</taxon>
    </lineage>
</organism>
<comment type="caution">
    <text evidence="3">The sequence shown here is derived from an EMBL/GenBank/DDBJ whole genome shotgun (WGS) entry which is preliminary data.</text>
</comment>
<dbReference type="InterPro" id="IPR028087">
    <property type="entry name" value="Tad_N"/>
</dbReference>
<feature type="domain" description="Putative Flp pilus-assembly TadG-like N-terminal" evidence="2">
    <location>
        <begin position="19"/>
        <end position="66"/>
    </location>
</feature>
<keyword evidence="1" id="KW-0812">Transmembrane</keyword>
<feature type="transmembrane region" description="Helical" evidence="1">
    <location>
        <begin position="21"/>
        <end position="40"/>
    </location>
</feature>
<reference evidence="3 4" key="1">
    <citation type="submission" date="2015-10" db="EMBL/GenBank/DDBJ databases">
        <title>Draft genome sequence of Streptomyces canus DSM 40017, type strain for the species Streptomyces canus.</title>
        <authorList>
            <person name="Ruckert C."/>
            <person name="Winkler A."/>
            <person name="Kalinowski J."/>
            <person name="Kampfer P."/>
            <person name="Glaeser S."/>
        </authorList>
    </citation>
    <scope>NUCLEOTIDE SEQUENCE [LARGE SCALE GENOMIC DNA]</scope>
    <source>
        <strain evidence="3 4">DSM 40017</strain>
    </source>
</reference>
<name>A0A117QW62_9ACTN</name>
<dbReference type="AlphaFoldDB" id="A0A117QW62"/>
<accession>A0A117QW62</accession>
<dbReference type="STRING" id="58343.AQJ46_46575"/>
<dbReference type="Pfam" id="PF13400">
    <property type="entry name" value="Tad"/>
    <property type="match status" value="1"/>
</dbReference>
<dbReference type="RefSeq" id="WP_059211416.1">
    <property type="nucleotide sequence ID" value="NZ_KQ948681.1"/>
</dbReference>
<gene>
    <name evidence="3" type="ORF">AQJ46_46575</name>
</gene>
<evidence type="ECO:0000313" key="4">
    <source>
        <dbReference type="Proteomes" id="UP000053669"/>
    </source>
</evidence>
<evidence type="ECO:0000259" key="2">
    <source>
        <dbReference type="Pfam" id="PF13400"/>
    </source>
</evidence>
<protein>
    <recommendedName>
        <fullName evidence="2">Putative Flp pilus-assembly TadG-like N-terminal domain-containing protein</fullName>
    </recommendedName>
</protein>
<keyword evidence="1" id="KW-0472">Membrane</keyword>
<dbReference type="Proteomes" id="UP000053669">
    <property type="component" value="Unassembled WGS sequence"/>
</dbReference>
<keyword evidence="1" id="KW-1133">Transmembrane helix</keyword>
<evidence type="ECO:0000313" key="3">
    <source>
        <dbReference type="EMBL" id="KUN57536.1"/>
    </source>
</evidence>
<evidence type="ECO:0000256" key="1">
    <source>
        <dbReference type="SAM" id="Phobius"/>
    </source>
</evidence>